<comment type="caution">
    <text evidence="2">The sequence shown here is derived from an EMBL/GenBank/DDBJ whole genome shotgun (WGS) entry which is preliminary data.</text>
</comment>
<dbReference type="Proteomes" id="UP001280591">
    <property type="component" value="Unassembled WGS sequence"/>
</dbReference>
<feature type="transmembrane region" description="Helical" evidence="1">
    <location>
        <begin position="46"/>
        <end position="64"/>
    </location>
</feature>
<keyword evidence="1" id="KW-0812">Transmembrane</keyword>
<accession>A0ABU5FYB4</accession>
<dbReference type="EMBL" id="JAXHDP010000003">
    <property type="protein sequence ID" value="MDY4345917.1"/>
    <property type="molecule type" value="Genomic_DNA"/>
</dbReference>
<protein>
    <recommendedName>
        <fullName evidence="4">Bacteriocin immunity protein</fullName>
    </recommendedName>
</protein>
<gene>
    <name evidence="2" type="ORF">SPC81_04770</name>
</gene>
<evidence type="ECO:0000256" key="1">
    <source>
        <dbReference type="SAM" id="Phobius"/>
    </source>
</evidence>
<feature type="transmembrane region" description="Helical" evidence="1">
    <location>
        <begin position="7"/>
        <end position="26"/>
    </location>
</feature>
<evidence type="ECO:0000313" key="3">
    <source>
        <dbReference type="Proteomes" id="UP001280591"/>
    </source>
</evidence>
<dbReference type="RefSeq" id="WP_320693217.1">
    <property type="nucleotide sequence ID" value="NZ_JAXHDP010000003.1"/>
</dbReference>
<organism evidence="2 3">
    <name type="scientific">Streptococcus fermentans</name>
    <dbReference type="NCBI Taxonomy" id="3095082"/>
    <lineage>
        <taxon>Bacteria</taxon>
        <taxon>Bacillati</taxon>
        <taxon>Bacillota</taxon>
        <taxon>Bacilli</taxon>
        <taxon>Lactobacillales</taxon>
        <taxon>Streptococcaceae</taxon>
        <taxon>Streptococcus</taxon>
    </lineage>
</organism>
<evidence type="ECO:0008006" key="4">
    <source>
        <dbReference type="Google" id="ProtNLM"/>
    </source>
</evidence>
<proteinExistence type="predicted"/>
<name>A0ABU5FYB4_9STRE</name>
<keyword evidence="1" id="KW-0472">Membrane</keyword>
<keyword evidence="3" id="KW-1185">Reference proteome</keyword>
<evidence type="ECO:0000313" key="2">
    <source>
        <dbReference type="EMBL" id="MDY4345917.1"/>
    </source>
</evidence>
<sequence>MFKKEVILLGLLLLVRIVLSIMQVLIDYKLLLGKYSVNFMEISDLFSYPLLFLIIYIAVKYHAIQKIRDKEDNQDGNE</sequence>
<keyword evidence="1" id="KW-1133">Transmembrane helix</keyword>
<reference evidence="2 3" key="1">
    <citation type="submission" date="2023-11" db="EMBL/GenBank/DDBJ databases">
        <title>Streptococcus wuxiensis sp. nov., Streptococcus jiangnanensis sp. nov., Streptococcus fermentans sp. nov., three novel members of the genus Streptococcus isolated from breast milk.</title>
        <authorList>
            <person name="Zhou Y."/>
            <person name="Yang B."/>
        </authorList>
    </citation>
    <scope>NUCLEOTIDE SEQUENCE [LARGE SCALE GENOMIC DNA]</scope>
    <source>
        <strain evidence="2 3">BJSWXB5TM5</strain>
    </source>
</reference>